<proteinExistence type="predicted"/>
<accession>A0AAW3ZTP6</accession>
<organism evidence="1 2">
    <name type="scientific">Campylobacter californiensis</name>
    <dbReference type="NCBI Taxonomy" id="1032243"/>
    <lineage>
        <taxon>Bacteria</taxon>
        <taxon>Pseudomonadati</taxon>
        <taxon>Campylobacterota</taxon>
        <taxon>Epsilonproteobacteria</taxon>
        <taxon>Campylobacterales</taxon>
        <taxon>Campylobacteraceae</taxon>
        <taxon>Campylobacter</taxon>
    </lineage>
</organism>
<name>A0AAW3ZTP6_9BACT</name>
<keyword evidence="2" id="KW-1185">Reference proteome</keyword>
<dbReference type="EMBL" id="LIWG01000013">
    <property type="protein sequence ID" value="MBE3608764.1"/>
    <property type="molecule type" value="Genomic_DNA"/>
</dbReference>
<reference evidence="1 2" key="1">
    <citation type="submission" date="2015-08" db="EMBL/GenBank/DDBJ databases">
        <title>Comparative genomics of the Campylobacter concisus group.</title>
        <authorList>
            <person name="Yee E."/>
            <person name="Chapman M.H."/>
            <person name="Huynh S."/>
            <person name="Bono J.L."/>
            <person name="On S.L."/>
            <person name="St Leger J."/>
            <person name="Foster G."/>
            <person name="Parker C.T."/>
            <person name="Miller W.G."/>
        </authorList>
    </citation>
    <scope>NUCLEOTIDE SEQUENCE [LARGE SCALE GENOMIC DNA]</scope>
    <source>
        <strain evidence="1 2">RM9337</strain>
    </source>
</reference>
<sequence>MNMIADGKNSQIRVDLTPQIEYIYARIEPETIRAIAKLDDEAIKLSVMVLICELTKGVKQMPTKAHKTRLAKELIKRGVKCKKIEKLLNISKSTYYRLRGEND</sequence>
<evidence type="ECO:0000313" key="2">
    <source>
        <dbReference type="Proteomes" id="UP000650616"/>
    </source>
</evidence>
<comment type="caution">
    <text evidence="1">The sequence shown here is derived from an EMBL/GenBank/DDBJ whole genome shotgun (WGS) entry which is preliminary data.</text>
</comment>
<dbReference type="Proteomes" id="UP000650616">
    <property type="component" value="Unassembled WGS sequence"/>
</dbReference>
<evidence type="ECO:0000313" key="1">
    <source>
        <dbReference type="EMBL" id="MBE3608764.1"/>
    </source>
</evidence>
<protein>
    <submittedName>
        <fullName evidence="1">Resolvase</fullName>
    </submittedName>
</protein>
<dbReference type="AlphaFoldDB" id="A0AAW3ZTP6"/>
<gene>
    <name evidence="1" type="ORF">CCAL9337_08535</name>
</gene>